<feature type="domain" description="HTH cro/C1-type" evidence="2">
    <location>
        <begin position="11"/>
        <end position="65"/>
    </location>
</feature>
<proteinExistence type="predicted"/>
<dbReference type="PANTHER" id="PTHR46558">
    <property type="entry name" value="TRACRIPTIONAL REGULATORY PROTEIN-RELATED-RELATED"/>
    <property type="match status" value="1"/>
</dbReference>
<sequence>MTLKMTLGERLRLARMRKNYTQIEAAKKLDISNNVLSSYERDARDPDTKMLRSLSELYDVSTDFLLGLTDYPSKNGYEKQTKLDTAFGEVIQEIISENDSNIYIDQGNLDEETIKLVKKAIKNGMKFIDEMKRSEN</sequence>
<dbReference type="InterPro" id="IPR001387">
    <property type="entry name" value="Cro/C1-type_HTH"/>
</dbReference>
<evidence type="ECO:0000256" key="1">
    <source>
        <dbReference type="ARBA" id="ARBA00023125"/>
    </source>
</evidence>
<dbReference type="Proteomes" id="UP000741863">
    <property type="component" value="Unassembled WGS sequence"/>
</dbReference>
<evidence type="ECO:0000313" key="3">
    <source>
        <dbReference type="EMBL" id="MBM7634435.1"/>
    </source>
</evidence>
<dbReference type="SUPFAM" id="SSF47413">
    <property type="entry name" value="lambda repressor-like DNA-binding domains"/>
    <property type="match status" value="1"/>
</dbReference>
<dbReference type="Gene3D" id="1.10.260.40">
    <property type="entry name" value="lambda repressor-like DNA-binding domains"/>
    <property type="match status" value="1"/>
</dbReference>
<dbReference type="PROSITE" id="PS50943">
    <property type="entry name" value="HTH_CROC1"/>
    <property type="match status" value="1"/>
</dbReference>
<evidence type="ECO:0000259" key="2">
    <source>
        <dbReference type="PROSITE" id="PS50943"/>
    </source>
</evidence>
<organism evidence="3 4">
    <name type="scientific">Geomicrobium sediminis</name>
    <dbReference type="NCBI Taxonomy" id="1347788"/>
    <lineage>
        <taxon>Bacteria</taxon>
        <taxon>Bacillati</taxon>
        <taxon>Bacillota</taxon>
        <taxon>Bacilli</taxon>
        <taxon>Bacillales</taxon>
        <taxon>Geomicrobium</taxon>
    </lineage>
</organism>
<dbReference type="PANTHER" id="PTHR46558:SF13">
    <property type="entry name" value="HTH-TYPE TRANSCRIPTIONAL REGULATOR IMMR"/>
    <property type="match status" value="1"/>
</dbReference>
<dbReference type="Pfam" id="PF01381">
    <property type="entry name" value="HTH_3"/>
    <property type="match status" value="1"/>
</dbReference>
<keyword evidence="1" id="KW-0238">DNA-binding</keyword>
<dbReference type="InterPro" id="IPR010982">
    <property type="entry name" value="Lambda_DNA-bd_dom_sf"/>
</dbReference>
<dbReference type="SMART" id="SM00530">
    <property type="entry name" value="HTH_XRE"/>
    <property type="match status" value="1"/>
</dbReference>
<dbReference type="RefSeq" id="WP_239575681.1">
    <property type="nucleotide sequence ID" value="NZ_JAFBEC010000012.1"/>
</dbReference>
<name>A0ABS2PHB9_9BACL</name>
<dbReference type="EMBL" id="JAFBEC010000012">
    <property type="protein sequence ID" value="MBM7634435.1"/>
    <property type="molecule type" value="Genomic_DNA"/>
</dbReference>
<dbReference type="CDD" id="cd00093">
    <property type="entry name" value="HTH_XRE"/>
    <property type="match status" value="1"/>
</dbReference>
<gene>
    <name evidence="3" type="ORF">JOD17_003541</name>
</gene>
<evidence type="ECO:0000313" key="4">
    <source>
        <dbReference type="Proteomes" id="UP000741863"/>
    </source>
</evidence>
<keyword evidence="4" id="KW-1185">Reference proteome</keyword>
<accession>A0ABS2PHB9</accession>
<comment type="caution">
    <text evidence="3">The sequence shown here is derived from an EMBL/GenBank/DDBJ whole genome shotgun (WGS) entry which is preliminary data.</text>
</comment>
<reference evidence="3 4" key="1">
    <citation type="submission" date="2021-01" db="EMBL/GenBank/DDBJ databases">
        <title>Genomic Encyclopedia of Type Strains, Phase IV (KMG-IV): sequencing the most valuable type-strain genomes for metagenomic binning, comparative biology and taxonomic classification.</title>
        <authorList>
            <person name="Goeker M."/>
        </authorList>
    </citation>
    <scope>NUCLEOTIDE SEQUENCE [LARGE SCALE GENOMIC DNA]</scope>
    <source>
        <strain evidence="3 4">DSM 25540</strain>
    </source>
</reference>
<protein>
    <submittedName>
        <fullName evidence="3">Transcriptional regulator with XRE-family HTH domain</fullName>
    </submittedName>
</protein>